<accession>A0A5A7MU92</accession>
<dbReference type="EMBL" id="BKCL01000006">
    <property type="protein sequence ID" value="GEQ98419.1"/>
    <property type="molecule type" value="Genomic_DNA"/>
</dbReference>
<dbReference type="AlphaFoldDB" id="A0A5A7MU92"/>
<dbReference type="Pfam" id="PF00535">
    <property type="entry name" value="Glycos_transf_2"/>
    <property type="match status" value="1"/>
</dbReference>
<dbReference type="Gene3D" id="3.90.550.10">
    <property type="entry name" value="Spore Coat Polysaccharide Biosynthesis Protein SpsA, Chain A"/>
    <property type="match status" value="1"/>
</dbReference>
<accession>A0A5A7MZ72</accession>
<name>A0A5A7MU92_9PROT</name>
<evidence type="ECO:0000313" key="5">
    <source>
        <dbReference type="Proteomes" id="UP000325187"/>
    </source>
</evidence>
<evidence type="ECO:0000259" key="1">
    <source>
        <dbReference type="Pfam" id="PF00535"/>
    </source>
</evidence>
<evidence type="ECO:0000313" key="2">
    <source>
        <dbReference type="EMBL" id="GEQ98419.1"/>
    </source>
</evidence>
<sequence>MKSLSSPGLLSVIIPNYNYGRFIAETIASVFRQDYGSIELVVVDDGSTDHSLEAIRDAIKRPNSLSRIEVVEMPTNSGKLAAMNAGLKYCVGEYVIVLDADDLLTDSYASRCIHELNEGRKDDPQLGFIYSNCQLVDENGADIGRGKSTAFDPSLIERFSFIPEPAVTLMAAVMEASPYDETIRKGTKHHKWRRIIENGWRGKHIAEPLFSYRMHGQNLSGIGSRVIDEIGGGHTGERLLSGYWPTQTR</sequence>
<feature type="domain" description="Glycosyltransferase 2-like" evidence="1">
    <location>
        <begin position="11"/>
        <end position="134"/>
    </location>
</feature>
<dbReference type="GO" id="GO:0016758">
    <property type="term" value="F:hexosyltransferase activity"/>
    <property type="evidence" value="ECO:0007669"/>
    <property type="project" value="UniProtKB-ARBA"/>
</dbReference>
<gene>
    <name evidence="2" type="ORF">JCM17844_20560</name>
    <name evidence="3" type="ORF">JCM17845_10130</name>
</gene>
<proteinExistence type="predicted"/>
<dbReference type="Proteomes" id="UP000325187">
    <property type="component" value="Unassembled WGS sequence"/>
</dbReference>
<reference evidence="4 5" key="1">
    <citation type="submission" date="2019-09" db="EMBL/GenBank/DDBJ databases">
        <title>NBRP : Genome information of microbial organism related human and environment.</title>
        <authorList>
            <person name="Hattori M."/>
            <person name="Oshima K."/>
            <person name="Inaba H."/>
            <person name="Suda W."/>
            <person name="Sakamoto M."/>
            <person name="Iino T."/>
            <person name="Kitahara M."/>
            <person name="Oshida Y."/>
            <person name="Iida T."/>
            <person name="Kudo T."/>
            <person name="Itoh T."/>
            <person name="Ohkuma M."/>
        </authorList>
    </citation>
    <scope>NUCLEOTIDE SEQUENCE [LARGE SCALE GENOMIC DNA]</scope>
    <source>
        <strain evidence="2 4">Hi-2</strain>
        <strain evidence="3 5">Mie-1</strain>
    </source>
</reference>
<dbReference type="InterPro" id="IPR001173">
    <property type="entry name" value="Glyco_trans_2-like"/>
</dbReference>
<dbReference type="RefSeq" id="WP_150000722.1">
    <property type="nucleotide sequence ID" value="NZ_BKCL01000006.1"/>
</dbReference>
<dbReference type="EMBL" id="BKCM01000004">
    <property type="protein sequence ID" value="GER00390.1"/>
    <property type="molecule type" value="Genomic_DNA"/>
</dbReference>
<protein>
    <submittedName>
        <fullName evidence="2">Glycosyl transferase family 2</fullName>
    </submittedName>
</protein>
<dbReference type="PANTHER" id="PTHR22916:SF3">
    <property type="entry name" value="UDP-GLCNAC:BETAGAL BETA-1,3-N-ACETYLGLUCOSAMINYLTRANSFERASE-LIKE PROTEIN 1"/>
    <property type="match status" value="1"/>
</dbReference>
<dbReference type="PANTHER" id="PTHR22916">
    <property type="entry name" value="GLYCOSYLTRANSFERASE"/>
    <property type="match status" value="1"/>
</dbReference>
<comment type="caution">
    <text evidence="2">The sequence shown here is derived from an EMBL/GenBank/DDBJ whole genome shotgun (WGS) entry which is preliminary data.</text>
</comment>
<keyword evidence="5" id="KW-1185">Reference proteome</keyword>
<dbReference type="InterPro" id="IPR029044">
    <property type="entry name" value="Nucleotide-diphossugar_trans"/>
</dbReference>
<evidence type="ECO:0000313" key="3">
    <source>
        <dbReference type="EMBL" id="GER00390.1"/>
    </source>
</evidence>
<dbReference type="SUPFAM" id="SSF53448">
    <property type="entry name" value="Nucleotide-diphospho-sugar transferases"/>
    <property type="match status" value="1"/>
</dbReference>
<organism evidence="2 4">
    <name type="scientific">Iodidimonas gelatinilytica</name>
    <dbReference type="NCBI Taxonomy" id="1236966"/>
    <lineage>
        <taxon>Bacteria</taxon>
        <taxon>Pseudomonadati</taxon>
        <taxon>Pseudomonadota</taxon>
        <taxon>Alphaproteobacteria</taxon>
        <taxon>Iodidimonadales</taxon>
        <taxon>Iodidimonadaceae</taxon>
        <taxon>Iodidimonas</taxon>
    </lineage>
</organism>
<keyword evidence="2" id="KW-0808">Transferase</keyword>
<dbReference type="Proteomes" id="UP000322084">
    <property type="component" value="Unassembled WGS sequence"/>
</dbReference>
<evidence type="ECO:0000313" key="4">
    <source>
        <dbReference type="Proteomes" id="UP000322084"/>
    </source>
</evidence>